<protein>
    <recommendedName>
        <fullName evidence="3 5">Regulatory protein RecX</fullName>
    </recommendedName>
</protein>
<dbReference type="InterPro" id="IPR053925">
    <property type="entry name" value="RecX_HTH_3rd"/>
</dbReference>
<organism evidence="9 10">
    <name type="scientific">Oceanobacillus aidingensis</name>
    <dbReference type="NCBI Taxonomy" id="645964"/>
    <lineage>
        <taxon>Bacteria</taxon>
        <taxon>Bacillati</taxon>
        <taxon>Bacillota</taxon>
        <taxon>Bacilli</taxon>
        <taxon>Bacillales</taxon>
        <taxon>Bacillaceae</taxon>
        <taxon>Oceanobacillus</taxon>
    </lineage>
</organism>
<name>A0ABV9JUB4_9BACI</name>
<evidence type="ECO:0000259" key="6">
    <source>
        <dbReference type="Pfam" id="PF02631"/>
    </source>
</evidence>
<dbReference type="Pfam" id="PF21981">
    <property type="entry name" value="RecX_HTH3"/>
    <property type="match status" value="1"/>
</dbReference>
<accession>A0ABV9JUB4</accession>
<dbReference type="HAMAP" id="MF_01114">
    <property type="entry name" value="RecX"/>
    <property type="match status" value="1"/>
</dbReference>
<dbReference type="EMBL" id="JBHSFT010000003">
    <property type="protein sequence ID" value="MFC4661316.1"/>
    <property type="molecule type" value="Genomic_DNA"/>
</dbReference>
<evidence type="ECO:0000256" key="2">
    <source>
        <dbReference type="ARBA" id="ARBA00009695"/>
    </source>
</evidence>
<evidence type="ECO:0000313" key="10">
    <source>
        <dbReference type="Proteomes" id="UP001595988"/>
    </source>
</evidence>
<keyword evidence="10" id="KW-1185">Reference proteome</keyword>
<dbReference type="Gene3D" id="1.10.10.10">
    <property type="entry name" value="Winged helix-like DNA-binding domain superfamily/Winged helix DNA-binding domain"/>
    <property type="match status" value="4"/>
</dbReference>
<dbReference type="InterPro" id="IPR053924">
    <property type="entry name" value="RecX_HTH_2nd"/>
</dbReference>
<sequence length="274" mass="32591">MKLRKITRITTQKKQKHRYNIFLNTSAGDEYGFSVGEDILIQFRLEKGMELDNELIETLKEQDNLHKVYTLTIHFLSYRIRSEKEVITYLQKKEVEEEQIAVIMQRLKKEKLLDDQQFAEMFVRSRMNTSSKGPKVIEQELFEKGISGQIAVNALEQYTPALQKEKVQKLLGKKIKQSSKDSFQKQINQAKNTILQKGFNQQLVFEAIQTMDQEEDTNHEWEALKFQGEKLYQKHVKKYEGFQLKQKVMEGLYRKGFHFDMIQQFVEKYMENQE</sequence>
<dbReference type="InterPro" id="IPR036388">
    <property type="entry name" value="WH-like_DNA-bd_sf"/>
</dbReference>
<gene>
    <name evidence="5 9" type="primary">recX</name>
    <name evidence="9" type="ORF">ACFO3P_03640</name>
</gene>
<comment type="subcellular location">
    <subcellularLocation>
        <location evidence="1 5">Cytoplasm</location>
    </subcellularLocation>
</comment>
<dbReference type="Pfam" id="PF21982">
    <property type="entry name" value="RecX_HTH1"/>
    <property type="match status" value="1"/>
</dbReference>
<dbReference type="NCBIfam" id="NF010733">
    <property type="entry name" value="PRK14135.1"/>
    <property type="match status" value="1"/>
</dbReference>
<evidence type="ECO:0000259" key="8">
    <source>
        <dbReference type="Pfam" id="PF21982"/>
    </source>
</evidence>
<evidence type="ECO:0000256" key="4">
    <source>
        <dbReference type="ARBA" id="ARBA00022490"/>
    </source>
</evidence>
<feature type="domain" description="RecX third three-helical" evidence="7">
    <location>
        <begin position="220"/>
        <end position="266"/>
    </location>
</feature>
<feature type="domain" description="RecX second three-helical" evidence="6">
    <location>
        <begin position="114"/>
        <end position="155"/>
    </location>
</feature>
<evidence type="ECO:0000256" key="3">
    <source>
        <dbReference type="ARBA" id="ARBA00018111"/>
    </source>
</evidence>
<keyword evidence="4 5" id="KW-0963">Cytoplasm</keyword>
<comment type="caution">
    <text evidence="9">The sequence shown here is derived from an EMBL/GenBank/DDBJ whole genome shotgun (WGS) entry which is preliminary data.</text>
</comment>
<dbReference type="Proteomes" id="UP001595988">
    <property type="component" value="Unassembled WGS sequence"/>
</dbReference>
<dbReference type="PANTHER" id="PTHR33602">
    <property type="entry name" value="REGULATORY PROTEIN RECX FAMILY PROTEIN"/>
    <property type="match status" value="1"/>
</dbReference>
<proteinExistence type="inferred from homology"/>
<reference evidence="10" key="1">
    <citation type="journal article" date="2019" name="Int. J. Syst. Evol. Microbiol.">
        <title>The Global Catalogue of Microorganisms (GCM) 10K type strain sequencing project: providing services to taxonomists for standard genome sequencing and annotation.</title>
        <authorList>
            <consortium name="The Broad Institute Genomics Platform"/>
            <consortium name="The Broad Institute Genome Sequencing Center for Infectious Disease"/>
            <person name="Wu L."/>
            <person name="Ma J."/>
        </authorList>
    </citation>
    <scope>NUCLEOTIDE SEQUENCE [LARGE SCALE GENOMIC DNA]</scope>
    <source>
        <strain evidence="10">CCUG 37257</strain>
    </source>
</reference>
<feature type="domain" description="RecX first three-helical" evidence="8">
    <location>
        <begin position="72"/>
        <end position="107"/>
    </location>
</feature>
<dbReference type="Pfam" id="PF02631">
    <property type="entry name" value="RecX_HTH2"/>
    <property type="match status" value="1"/>
</dbReference>
<evidence type="ECO:0000256" key="5">
    <source>
        <dbReference type="HAMAP-Rule" id="MF_01114"/>
    </source>
</evidence>
<dbReference type="RefSeq" id="WP_338112850.1">
    <property type="nucleotide sequence ID" value="NZ_JBHSFT010000003.1"/>
</dbReference>
<comment type="function">
    <text evidence="5">Modulates RecA activity.</text>
</comment>
<evidence type="ECO:0000313" key="9">
    <source>
        <dbReference type="EMBL" id="MFC4661316.1"/>
    </source>
</evidence>
<dbReference type="InterPro" id="IPR003783">
    <property type="entry name" value="Regulatory_RecX"/>
</dbReference>
<comment type="similarity">
    <text evidence="2 5">Belongs to the RecX family.</text>
</comment>
<dbReference type="PANTHER" id="PTHR33602:SF1">
    <property type="entry name" value="REGULATORY PROTEIN RECX FAMILY PROTEIN"/>
    <property type="match status" value="1"/>
</dbReference>
<evidence type="ECO:0000256" key="1">
    <source>
        <dbReference type="ARBA" id="ARBA00004496"/>
    </source>
</evidence>
<dbReference type="InterPro" id="IPR053926">
    <property type="entry name" value="RecX_HTH_1st"/>
</dbReference>
<evidence type="ECO:0000259" key="7">
    <source>
        <dbReference type="Pfam" id="PF21981"/>
    </source>
</evidence>